<reference evidence="1" key="1">
    <citation type="submission" date="2023-03" db="EMBL/GenBank/DDBJ databases">
        <title>Massive genome expansion in bonnet fungi (Mycena s.s.) driven by repeated elements and novel gene families across ecological guilds.</title>
        <authorList>
            <consortium name="Lawrence Berkeley National Laboratory"/>
            <person name="Harder C.B."/>
            <person name="Miyauchi S."/>
            <person name="Viragh M."/>
            <person name="Kuo A."/>
            <person name="Thoen E."/>
            <person name="Andreopoulos B."/>
            <person name="Lu D."/>
            <person name="Skrede I."/>
            <person name="Drula E."/>
            <person name="Henrissat B."/>
            <person name="Morin E."/>
            <person name="Kohler A."/>
            <person name="Barry K."/>
            <person name="LaButti K."/>
            <person name="Morin E."/>
            <person name="Salamov A."/>
            <person name="Lipzen A."/>
            <person name="Mereny Z."/>
            <person name="Hegedus B."/>
            <person name="Baldrian P."/>
            <person name="Stursova M."/>
            <person name="Weitz H."/>
            <person name="Taylor A."/>
            <person name="Grigoriev I.V."/>
            <person name="Nagy L.G."/>
            <person name="Martin F."/>
            <person name="Kauserud H."/>
        </authorList>
    </citation>
    <scope>NUCLEOTIDE SEQUENCE</scope>
    <source>
        <strain evidence="1">CBHHK188m</strain>
    </source>
</reference>
<name>A0AAD7JDT8_9AGAR</name>
<dbReference type="Proteomes" id="UP001215280">
    <property type="component" value="Unassembled WGS sequence"/>
</dbReference>
<gene>
    <name evidence="1" type="ORF">DFH07DRAFT_956787</name>
</gene>
<evidence type="ECO:0000313" key="2">
    <source>
        <dbReference type="Proteomes" id="UP001215280"/>
    </source>
</evidence>
<evidence type="ECO:0000313" key="1">
    <source>
        <dbReference type="EMBL" id="KAJ7762314.1"/>
    </source>
</evidence>
<organism evidence="1 2">
    <name type="scientific">Mycena maculata</name>
    <dbReference type="NCBI Taxonomy" id="230809"/>
    <lineage>
        <taxon>Eukaryota</taxon>
        <taxon>Fungi</taxon>
        <taxon>Dikarya</taxon>
        <taxon>Basidiomycota</taxon>
        <taxon>Agaricomycotina</taxon>
        <taxon>Agaricomycetes</taxon>
        <taxon>Agaricomycetidae</taxon>
        <taxon>Agaricales</taxon>
        <taxon>Marasmiineae</taxon>
        <taxon>Mycenaceae</taxon>
        <taxon>Mycena</taxon>
    </lineage>
</organism>
<dbReference type="AlphaFoldDB" id="A0AAD7JDT8"/>
<accession>A0AAD7JDT8</accession>
<sequence length="270" mass="28943">MHIADAVSLFESTTGASPSWEQISPMSPHLPWTLFDAVEATEHYHNLTIFLGHPNILFADVSKDKMGAWGVHPNTGTLLWFDIESIRNQTSVANFGSLQGSLPPPLAHPVVPLFSSPMGFSQLHGAGSFHDASPSTYCFVAAELAELAQAGDPPVGPQGGAPSQSDLDQEMADLLASTSTGSDASTLVLEYYYDTVWPALRSSSSQSPELNDELKQATKTAIENAYLSLYLDNLPVEELITYHNHVVEKAALLLHLGASVSLTVDVAVLS</sequence>
<protein>
    <submittedName>
        <fullName evidence="1">Uncharacterized protein</fullName>
    </submittedName>
</protein>
<comment type="caution">
    <text evidence="1">The sequence shown here is derived from an EMBL/GenBank/DDBJ whole genome shotgun (WGS) entry which is preliminary data.</text>
</comment>
<keyword evidence="2" id="KW-1185">Reference proteome</keyword>
<dbReference type="EMBL" id="JARJLG010000043">
    <property type="protein sequence ID" value="KAJ7762314.1"/>
    <property type="molecule type" value="Genomic_DNA"/>
</dbReference>
<proteinExistence type="predicted"/>